<name>A0A2U2BQP5_9PROT</name>
<evidence type="ECO:0000313" key="1">
    <source>
        <dbReference type="EMBL" id="PWE16325.1"/>
    </source>
</evidence>
<organism evidence="1 2">
    <name type="scientific">Marinicauda salina</name>
    <dbReference type="NCBI Taxonomy" id="2135793"/>
    <lineage>
        <taxon>Bacteria</taxon>
        <taxon>Pseudomonadati</taxon>
        <taxon>Pseudomonadota</taxon>
        <taxon>Alphaproteobacteria</taxon>
        <taxon>Maricaulales</taxon>
        <taxon>Maricaulaceae</taxon>
        <taxon>Marinicauda</taxon>
    </lineage>
</organism>
<accession>A0A2U2BQP5</accession>
<dbReference type="AlphaFoldDB" id="A0A2U2BQP5"/>
<keyword evidence="2" id="KW-1185">Reference proteome</keyword>
<proteinExistence type="predicted"/>
<comment type="caution">
    <text evidence="1">The sequence shown here is derived from an EMBL/GenBank/DDBJ whole genome shotgun (WGS) entry which is preliminary data.</text>
</comment>
<sequence>MTPVQPGSTELAGMTARVAEFAGSEMFRRLFREGMDLVEETAAYLDGPGREDAKRLGRAGALSYAAESMTLTTQLMQSASWLLTQRAVAEGDMTPEEAAEERYRLNPGARKDAHWPADDEPCPARLADLATRSEALYRRLARLDAELFDGTAEPADPEANPVARQLSALESAFGAQG</sequence>
<dbReference type="EMBL" id="QEXV01000007">
    <property type="protein sequence ID" value="PWE16325.1"/>
    <property type="molecule type" value="Genomic_DNA"/>
</dbReference>
<gene>
    <name evidence="1" type="ORF">DDZ18_12940</name>
</gene>
<dbReference type="Pfam" id="PF07323">
    <property type="entry name" value="DUF1465"/>
    <property type="match status" value="1"/>
</dbReference>
<dbReference type="Proteomes" id="UP000245168">
    <property type="component" value="Unassembled WGS sequence"/>
</dbReference>
<dbReference type="InterPro" id="IPR038301">
    <property type="entry name" value="AraC-like_sf"/>
</dbReference>
<dbReference type="InterPro" id="IPR010848">
    <property type="entry name" value="DUF1465"/>
</dbReference>
<dbReference type="RefSeq" id="WP_109253827.1">
    <property type="nucleotide sequence ID" value="NZ_QEXV01000007.1"/>
</dbReference>
<protein>
    <submittedName>
        <fullName evidence="1">DUF1465 domain-containing protein</fullName>
    </submittedName>
</protein>
<evidence type="ECO:0000313" key="2">
    <source>
        <dbReference type="Proteomes" id="UP000245168"/>
    </source>
</evidence>
<reference evidence="2" key="1">
    <citation type="submission" date="2018-05" db="EMBL/GenBank/DDBJ databases">
        <authorList>
            <person name="Liu B.-T."/>
        </authorList>
    </citation>
    <scope>NUCLEOTIDE SEQUENCE [LARGE SCALE GENOMIC DNA]</scope>
    <source>
        <strain evidence="2">WD6-1</strain>
    </source>
</reference>
<dbReference type="Gene3D" id="1.10.8.930">
    <property type="entry name" value="Protein of unknown function DUF1465"/>
    <property type="match status" value="1"/>
</dbReference>